<evidence type="ECO:0000256" key="4">
    <source>
        <dbReference type="ARBA" id="ARBA00022692"/>
    </source>
</evidence>
<dbReference type="Pfam" id="PF21088">
    <property type="entry name" value="MS_channel_1st"/>
    <property type="match status" value="1"/>
</dbReference>
<dbReference type="GO" id="GO:0008381">
    <property type="term" value="F:mechanosensitive monoatomic ion channel activity"/>
    <property type="evidence" value="ECO:0007669"/>
    <property type="project" value="UniProtKB-ARBA"/>
</dbReference>
<reference evidence="12 13" key="1">
    <citation type="journal article" date="2013" name="Int. J. Syst. Evol. Microbiol.">
        <title>Marinicauda pacifica gen. nov., sp. nov., a prosthecate alphaproteobacterium of the family Hyphomonadaceae isolated from deep seawater.</title>
        <authorList>
            <person name="Zhang X.Y."/>
            <person name="Li G.W."/>
            <person name="Wang C.S."/>
            <person name="Zhang Y.J."/>
            <person name="Xu X.W."/>
            <person name="Li H."/>
            <person name="Liu A."/>
            <person name="Liu C."/>
            <person name="Xie B.B."/>
            <person name="Qin Q.L."/>
            <person name="Xu Z."/>
            <person name="Chen X.L."/>
            <person name="Zhou B.C."/>
            <person name="Zhang Y.Z."/>
        </authorList>
    </citation>
    <scope>NUCLEOTIDE SEQUENCE [LARGE SCALE GENOMIC DNA]</scope>
    <source>
        <strain evidence="12 13">P-1 km-3</strain>
    </source>
</reference>
<keyword evidence="6 8" id="KW-0472">Membrane</keyword>
<feature type="transmembrane region" description="Helical" evidence="8">
    <location>
        <begin position="52"/>
        <end position="77"/>
    </location>
</feature>
<dbReference type="PANTHER" id="PTHR30566:SF25">
    <property type="entry name" value="INNER MEMBRANE PROTEIN"/>
    <property type="match status" value="1"/>
</dbReference>
<dbReference type="Gene3D" id="1.10.287.1260">
    <property type="match status" value="1"/>
</dbReference>
<dbReference type="SUPFAM" id="SSF82689">
    <property type="entry name" value="Mechanosensitive channel protein MscS (YggB), C-terminal domain"/>
    <property type="match status" value="1"/>
</dbReference>
<dbReference type="SUPFAM" id="SSF50182">
    <property type="entry name" value="Sm-like ribonucleoproteins"/>
    <property type="match status" value="1"/>
</dbReference>
<dbReference type="PANTHER" id="PTHR30566">
    <property type="entry name" value="YNAI-RELATED MECHANOSENSITIVE ION CHANNEL"/>
    <property type="match status" value="1"/>
</dbReference>
<dbReference type="InterPro" id="IPR023408">
    <property type="entry name" value="MscS_beta-dom_sf"/>
</dbReference>
<keyword evidence="5 8" id="KW-1133">Transmembrane helix</keyword>
<dbReference type="InterPro" id="IPR006685">
    <property type="entry name" value="MscS_channel_2nd"/>
</dbReference>
<evidence type="ECO:0000256" key="8">
    <source>
        <dbReference type="SAM" id="Phobius"/>
    </source>
</evidence>
<dbReference type="SUPFAM" id="SSF82861">
    <property type="entry name" value="Mechanosensitive channel protein MscS (YggB), transmembrane region"/>
    <property type="match status" value="1"/>
</dbReference>
<gene>
    <name evidence="12" type="ORF">E5162_02600</name>
</gene>
<dbReference type="Gene3D" id="2.30.30.60">
    <property type="match status" value="1"/>
</dbReference>
<dbReference type="OrthoDB" id="9814206at2"/>
<dbReference type="InterPro" id="IPR011014">
    <property type="entry name" value="MscS_channel_TM-2"/>
</dbReference>
<evidence type="ECO:0000256" key="3">
    <source>
        <dbReference type="ARBA" id="ARBA00022475"/>
    </source>
</evidence>
<comment type="caution">
    <text evidence="12">The sequence shown here is derived from an EMBL/GenBank/DDBJ whole genome shotgun (WGS) entry which is preliminary data.</text>
</comment>
<feature type="transmembrane region" description="Helical" evidence="8">
    <location>
        <begin position="98"/>
        <end position="118"/>
    </location>
</feature>
<evidence type="ECO:0000313" key="13">
    <source>
        <dbReference type="Proteomes" id="UP000305451"/>
    </source>
</evidence>
<dbReference type="InterPro" id="IPR011066">
    <property type="entry name" value="MscS_channel_C_sf"/>
</dbReference>
<evidence type="ECO:0000256" key="5">
    <source>
        <dbReference type="ARBA" id="ARBA00022989"/>
    </source>
</evidence>
<accession>A0A4S2HDW7</accession>
<dbReference type="AlphaFoldDB" id="A0A4S2HDW7"/>
<organism evidence="12 13">
    <name type="scientific">Marinicauda pacifica</name>
    <dbReference type="NCBI Taxonomy" id="1133559"/>
    <lineage>
        <taxon>Bacteria</taxon>
        <taxon>Pseudomonadati</taxon>
        <taxon>Pseudomonadota</taxon>
        <taxon>Alphaproteobacteria</taxon>
        <taxon>Maricaulales</taxon>
        <taxon>Maricaulaceae</taxon>
        <taxon>Marinicauda</taxon>
    </lineage>
</organism>
<feature type="transmembrane region" description="Helical" evidence="8">
    <location>
        <begin position="124"/>
        <end position="151"/>
    </location>
</feature>
<proteinExistence type="inferred from homology"/>
<evidence type="ECO:0000256" key="6">
    <source>
        <dbReference type="ARBA" id="ARBA00023136"/>
    </source>
</evidence>
<feature type="region of interest" description="Disordered" evidence="7">
    <location>
        <begin position="1"/>
        <end position="24"/>
    </location>
</feature>
<dbReference type="InterPro" id="IPR049278">
    <property type="entry name" value="MS_channel_C"/>
</dbReference>
<feature type="domain" description="Mechanosensitive ion channel MscS C-terminal" evidence="10">
    <location>
        <begin position="289"/>
        <end position="373"/>
    </location>
</feature>
<keyword evidence="13" id="KW-1185">Reference proteome</keyword>
<feature type="transmembrane region" description="Helical" evidence="8">
    <location>
        <begin position="193"/>
        <end position="217"/>
    </location>
</feature>
<dbReference type="Pfam" id="PF00924">
    <property type="entry name" value="MS_channel_2nd"/>
    <property type="match status" value="1"/>
</dbReference>
<evidence type="ECO:0000256" key="7">
    <source>
        <dbReference type="SAM" id="MobiDB-lite"/>
    </source>
</evidence>
<keyword evidence="3" id="KW-1003">Cell membrane</keyword>
<feature type="domain" description="Mechanosensitive ion channel transmembrane helices 2/3" evidence="11">
    <location>
        <begin position="178"/>
        <end position="214"/>
    </location>
</feature>
<protein>
    <submittedName>
        <fullName evidence="12">Mechanosensitive ion channel family protein</fullName>
    </submittedName>
</protein>
<dbReference type="EMBL" id="SRXV01000001">
    <property type="protein sequence ID" value="TGY94186.1"/>
    <property type="molecule type" value="Genomic_DNA"/>
</dbReference>
<evidence type="ECO:0000259" key="9">
    <source>
        <dbReference type="Pfam" id="PF00924"/>
    </source>
</evidence>
<dbReference type="Pfam" id="PF21082">
    <property type="entry name" value="MS_channel_3rd"/>
    <property type="match status" value="1"/>
</dbReference>
<dbReference type="GO" id="GO:0005886">
    <property type="term" value="C:plasma membrane"/>
    <property type="evidence" value="ECO:0007669"/>
    <property type="project" value="UniProtKB-SubCell"/>
</dbReference>
<keyword evidence="4 8" id="KW-0812">Transmembrane</keyword>
<evidence type="ECO:0000256" key="1">
    <source>
        <dbReference type="ARBA" id="ARBA00004651"/>
    </source>
</evidence>
<name>A0A4S2HDW7_9PROT</name>
<evidence type="ECO:0000259" key="11">
    <source>
        <dbReference type="Pfam" id="PF21088"/>
    </source>
</evidence>
<dbReference type="Gene3D" id="3.30.70.100">
    <property type="match status" value="1"/>
</dbReference>
<evidence type="ECO:0000313" key="12">
    <source>
        <dbReference type="EMBL" id="TGY94186.1"/>
    </source>
</evidence>
<feature type="domain" description="Mechanosensitive ion channel MscS" evidence="9">
    <location>
        <begin position="216"/>
        <end position="282"/>
    </location>
</feature>
<dbReference type="Proteomes" id="UP000305451">
    <property type="component" value="Unassembled WGS sequence"/>
</dbReference>
<dbReference type="InterPro" id="IPR010920">
    <property type="entry name" value="LSM_dom_sf"/>
</dbReference>
<comment type="subcellular location">
    <subcellularLocation>
        <location evidence="1">Cell membrane</location>
        <topology evidence="1">Multi-pass membrane protein</topology>
    </subcellularLocation>
</comment>
<evidence type="ECO:0000256" key="2">
    <source>
        <dbReference type="ARBA" id="ARBA00008017"/>
    </source>
</evidence>
<evidence type="ECO:0000259" key="10">
    <source>
        <dbReference type="Pfam" id="PF21082"/>
    </source>
</evidence>
<dbReference type="InterPro" id="IPR049142">
    <property type="entry name" value="MS_channel_1st"/>
</dbReference>
<comment type="similarity">
    <text evidence="2">Belongs to the MscS (TC 1.A.23) family.</text>
</comment>
<sequence>MQQTPPDTEQTSNSTGDSPDPNVGSTVDNLFDRLNASVRELYEWSHANQSTALTALAIAAGIYLTLLVLRMIIAAVIKRFADSDPTSVPAILSRAISKIGSLFLLVIAIASTAALFPVPEPAQGLIRGVLTLAIILQTAALVQEVAVSLLVRRAQRGGEGGSGLANAVGVLRWLLVGVIWIITFIILLDTAGVQVTALIAGLGVGGIAIGLAAQGIFSDLFASISILSDKPFKKGDFIMFGTIWGTVEEIGLRTTRIRSLSGEQITVSNTDLIGERVHNYQRLQRRRHVMNVGVLYQTPAETIEAIPKWVREDWEKIELLTIDRLHFIGFGDSSLNFEFVCWVEAPDFVTYRDTIQAAALAVMRRFADEGVDFAYPTRTLFMAEPSGNPIDPRGLVKFETGTDSDVNES</sequence>
<feature type="transmembrane region" description="Helical" evidence="8">
    <location>
        <begin position="163"/>
        <end position="187"/>
    </location>
</feature>
<dbReference type="RefSeq" id="WP_135943381.1">
    <property type="nucleotide sequence ID" value="NZ_BMEI01000001.1"/>
</dbReference>